<dbReference type="Pfam" id="PF00646">
    <property type="entry name" value="F-box"/>
    <property type="match status" value="1"/>
</dbReference>
<dbReference type="InterPro" id="IPR001810">
    <property type="entry name" value="F-box_dom"/>
</dbReference>
<dbReference type="Gene3D" id="3.80.10.10">
    <property type="entry name" value="Ribonuclease Inhibitor"/>
    <property type="match status" value="1"/>
</dbReference>
<dbReference type="PANTHER" id="PTHR31900:SF30">
    <property type="entry name" value="SUPERFAMILY PROTEIN, PUTATIVE-RELATED"/>
    <property type="match status" value="1"/>
</dbReference>
<proteinExistence type="predicted"/>
<dbReference type="PANTHER" id="PTHR31900">
    <property type="entry name" value="F-BOX/RNI SUPERFAMILY PROTEIN-RELATED"/>
    <property type="match status" value="1"/>
</dbReference>
<dbReference type="AlphaFoldDB" id="A0AAV8EQV8"/>
<organism evidence="3 4">
    <name type="scientific">Rhynchospora pubera</name>
    <dbReference type="NCBI Taxonomy" id="906938"/>
    <lineage>
        <taxon>Eukaryota</taxon>
        <taxon>Viridiplantae</taxon>
        <taxon>Streptophyta</taxon>
        <taxon>Embryophyta</taxon>
        <taxon>Tracheophyta</taxon>
        <taxon>Spermatophyta</taxon>
        <taxon>Magnoliopsida</taxon>
        <taxon>Liliopsida</taxon>
        <taxon>Poales</taxon>
        <taxon>Cyperaceae</taxon>
        <taxon>Cyperoideae</taxon>
        <taxon>Rhynchosporeae</taxon>
        <taxon>Rhynchospora</taxon>
    </lineage>
</organism>
<evidence type="ECO:0000259" key="2">
    <source>
        <dbReference type="SMART" id="SM00256"/>
    </source>
</evidence>
<dbReference type="SUPFAM" id="SSF81383">
    <property type="entry name" value="F-box domain"/>
    <property type="match status" value="1"/>
</dbReference>
<evidence type="ECO:0000256" key="1">
    <source>
        <dbReference type="SAM" id="MobiDB-lite"/>
    </source>
</evidence>
<feature type="domain" description="F-box" evidence="2">
    <location>
        <begin position="10"/>
        <end position="49"/>
    </location>
</feature>
<dbReference type="SUPFAM" id="SSF52047">
    <property type="entry name" value="RNI-like"/>
    <property type="match status" value="1"/>
</dbReference>
<feature type="region of interest" description="Disordered" evidence="1">
    <location>
        <begin position="415"/>
        <end position="438"/>
    </location>
</feature>
<dbReference type="Pfam" id="PF24758">
    <property type="entry name" value="LRR_At5g56370"/>
    <property type="match status" value="1"/>
</dbReference>
<feature type="compositionally biased region" description="Acidic residues" evidence="1">
    <location>
        <begin position="418"/>
        <end position="438"/>
    </location>
</feature>
<dbReference type="InterPro" id="IPR055411">
    <property type="entry name" value="LRR_FXL15/At3g58940/PEG3-like"/>
</dbReference>
<protein>
    <submittedName>
        <fullName evidence="3">F-box/RNI-like superfamily protein</fullName>
    </submittedName>
</protein>
<dbReference type="InterPro" id="IPR036047">
    <property type="entry name" value="F-box-like_dom_sf"/>
</dbReference>
<dbReference type="CDD" id="cd22160">
    <property type="entry name" value="F-box_AtFBL13-like"/>
    <property type="match status" value="1"/>
</dbReference>
<dbReference type="SMART" id="SM00256">
    <property type="entry name" value="FBOX"/>
    <property type="match status" value="1"/>
</dbReference>
<comment type="caution">
    <text evidence="3">The sequence shown here is derived from an EMBL/GenBank/DDBJ whole genome shotgun (WGS) entry which is preliminary data.</text>
</comment>
<evidence type="ECO:0000313" key="3">
    <source>
        <dbReference type="EMBL" id="KAJ4783770.1"/>
    </source>
</evidence>
<gene>
    <name evidence="3" type="ORF">LUZ62_035016</name>
</gene>
<dbReference type="InterPro" id="IPR050232">
    <property type="entry name" value="FBL13/AtMIF1-like"/>
</dbReference>
<dbReference type="InterPro" id="IPR053781">
    <property type="entry name" value="F-box_AtFBL13-like"/>
</dbReference>
<name>A0AAV8EQV8_9POAL</name>
<keyword evidence="4" id="KW-1185">Reference proteome</keyword>
<accession>A0AAV8EQV8</accession>
<evidence type="ECO:0000313" key="4">
    <source>
        <dbReference type="Proteomes" id="UP001140206"/>
    </source>
</evidence>
<dbReference type="EMBL" id="JAMFTS010000002">
    <property type="protein sequence ID" value="KAJ4783770.1"/>
    <property type="molecule type" value="Genomic_DNA"/>
</dbReference>
<sequence length="468" mass="53899">MAGADRISELHDSILTRILSYLTTKEAVRTRSLSKRWRNVWASVPVLDFDSADFWSHDIPSGRSEQIECQDNFVKIIDAVLASRQVQQVDRFRLVWKYQVRNYPRHGHPLRRWIPYVVQQLPRVLSLYLEPLYDRLEIPDLIFTCSSLEEMKLQFDCCWLGSPHPPLVTLPHLRKLYLGRFFISTNFMDKLLLGCPSLEELELHACCLFISQISCGNLKSLVLNGCYPTTEIEVSIPSLQYLKVTVMSSQKAGYIFKNMSSLVKASICLFAIHQSGMHILNSEAKILTGLLGITTLDVVLYGLRAKDMLEHILKTCPYFGNLKFMHFESFDGSMAGCIDMLNRLIQHSPALKELTFYRCQDVADDETDLIRELRKLLLEYGIVELVERHQGSTYGSLSELEKLWRRRGGGVEGGVWWEDGEGDDGEASSAEEEEEGDEAIVSMWEEPWNKMKIWMRKKRTMNEIKENQ</sequence>
<reference evidence="3" key="1">
    <citation type="submission" date="2022-08" db="EMBL/GenBank/DDBJ databases">
        <authorList>
            <person name="Marques A."/>
        </authorList>
    </citation>
    <scope>NUCLEOTIDE SEQUENCE</scope>
    <source>
        <strain evidence="3">RhyPub2mFocal</strain>
        <tissue evidence="3">Leaves</tissue>
    </source>
</reference>
<dbReference type="InterPro" id="IPR032675">
    <property type="entry name" value="LRR_dom_sf"/>
</dbReference>
<dbReference type="Gene3D" id="1.20.1280.50">
    <property type="match status" value="1"/>
</dbReference>
<dbReference type="Proteomes" id="UP001140206">
    <property type="component" value="Chromosome 2"/>
</dbReference>